<comment type="caution">
    <text evidence="2">The sequence shown here is derived from an EMBL/GenBank/DDBJ whole genome shotgun (WGS) entry which is preliminary data.</text>
</comment>
<dbReference type="InterPro" id="IPR029044">
    <property type="entry name" value="Nucleotide-diphossugar_trans"/>
</dbReference>
<organism evidence="2 3">
    <name type="scientific">Candidatus Gottesmanbacteria bacterium GW2011_GWA1_44_24b</name>
    <dbReference type="NCBI Taxonomy" id="1618437"/>
    <lineage>
        <taxon>Bacteria</taxon>
        <taxon>Candidatus Gottesmaniibacteriota</taxon>
    </lineage>
</organism>
<dbReference type="Pfam" id="PF00535">
    <property type="entry name" value="Glycos_transf_2"/>
    <property type="match status" value="1"/>
</dbReference>
<gene>
    <name evidence="2" type="ORF">UW52_C0049G0015</name>
</gene>
<dbReference type="SUPFAM" id="SSF53448">
    <property type="entry name" value="Nucleotide-diphospho-sugar transferases"/>
    <property type="match status" value="1"/>
</dbReference>
<dbReference type="AlphaFoldDB" id="A0A0G1KS05"/>
<reference evidence="2 3" key="1">
    <citation type="journal article" date="2015" name="Nature">
        <title>rRNA introns, odd ribosomes, and small enigmatic genomes across a large radiation of phyla.</title>
        <authorList>
            <person name="Brown C.T."/>
            <person name="Hug L.A."/>
            <person name="Thomas B.C."/>
            <person name="Sharon I."/>
            <person name="Castelle C.J."/>
            <person name="Singh A."/>
            <person name="Wilkins M.J."/>
            <person name="Williams K.H."/>
            <person name="Banfield J.F."/>
        </authorList>
    </citation>
    <scope>NUCLEOTIDE SEQUENCE [LARGE SCALE GENOMIC DNA]</scope>
</reference>
<protein>
    <submittedName>
        <fullName evidence="2">Histidinol-phosphate phosphatase family protein</fullName>
    </submittedName>
</protein>
<dbReference type="CDD" id="cd04179">
    <property type="entry name" value="DPM_DPG-synthase_like"/>
    <property type="match status" value="1"/>
</dbReference>
<dbReference type="EMBL" id="LCIQ01000049">
    <property type="protein sequence ID" value="KKT59097.1"/>
    <property type="molecule type" value="Genomic_DNA"/>
</dbReference>
<dbReference type="PANTHER" id="PTHR48090">
    <property type="entry name" value="UNDECAPRENYL-PHOSPHATE 4-DEOXY-4-FORMAMIDO-L-ARABINOSE TRANSFERASE-RELATED"/>
    <property type="match status" value="1"/>
</dbReference>
<dbReference type="InterPro" id="IPR001173">
    <property type="entry name" value="Glyco_trans_2-like"/>
</dbReference>
<evidence type="ECO:0000313" key="2">
    <source>
        <dbReference type="EMBL" id="KKT59097.1"/>
    </source>
</evidence>
<evidence type="ECO:0000259" key="1">
    <source>
        <dbReference type="Pfam" id="PF00535"/>
    </source>
</evidence>
<dbReference type="PANTHER" id="PTHR48090:SF7">
    <property type="entry name" value="RFBJ PROTEIN"/>
    <property type="match status" value="1"/>
</dbReference>
<feature type="domain" description="Glycosyltransferase 2-like" evidence="1">
    <location>
        <begin position="23"/>
        <end position="180"/>
    </location>
</feature>
<proteinExistence type="predicted"/>
<sequence length="243" mass="27904">MVYIFSYKYARVQKKEKHMIETSVIILTRNEINGVKSVIKNLPSIPNSECFSVDYESSDGTVEYFEKHDIPVIHQKKKGRSEAFRIGAQHAKGRYLVFFSPDGNEDPADIPKLVYTVKNGADLAIASRFMKGSRNEEDDRILKFRKWANQGFTALVNFVWRGHLTDSINGYRAMTKSGFHSLRLDAEGFAVEFQMSIRALKRRFSIVEIPTREGDRIGGQSTSYAVPTALWFCYYFIRELFLG</sequence>
<evidence type="ECO:0000313" key="3">
    <source>
        <dbReference type="Proteomes" id="UP000034521"/>
    </source>
</evidence>
<dbReference type="Gene3D" id="3.90.550.10">
    <property type="entry name" value="Spore Coat Polysaccharide Biosynthesis Protein SpsA, Chain A"/>
    <property type="match status" value="1"/>
</dbReference>
<dbReference type="Proteomes" id="UP000034521">
    <property type="component" value="Unassembled WGS sequence"/>
</dbReference>
<dbReference type="InterPro" id="IPR050256">
    <property type="entry name" value="Glycosyltransferase_2"/>
</dbReference>
<name>A0A0G1KS05_9BACT</name>
<accession>A0A0G1KS05</accession>